<dbReference type="OrthoDB" id="788866at2"/>
<dbReference type="RefSeq" id="WP_074235439.1">
    <property type="nucleotide sequence ID" value="NZ_FSRK01000001.1"/>
</dbReference>
<name>A0A1N6HCP4_9FLAO</name>
<organism evidence="1 2">
    <name type="scientific">Epilithonimonas zeae</name>
    <dbReference type="NCBI Taxonomy" id="1416779"/>
    <lineage>
        <taxon>Bacteria</taxon>
        <taxon>Pseudomonadati</taxon>
        <taxon>Bacteroidota</taxon>
        <taxon>Flavobacteriia</taxon>
        <taxon>Flavobacteriales</taxon>
        <taxon>Weeksellaceae</taxon>
        <taxon>Chryseobacterium group</taxon>
        <taxon>Epilithonimonas</taxon>
    </lineage>
</organism>
<keyword evidence="2" id="KW-1185">Reference proteome</keyword>
<reference evidence="2" key="1">
    <citation type="submission" date="2016-11" db="EMBL/GenBank/DDBJ databases">
        <authorList>
            <person name="Varghese N."/>
            <person name="Submissions S."/>
        </authorList>
    </citation>
    <scope>NUCLEOTIDE SEQUENCE [LARGE SCALE GENOMIC DNA]</scope>
    <source>
        <strain evidence="2">DSM 27623</strain>
    </source>
</reference>
<accession>A0A1N6HCP4</accession>
<dbReference type="AlphaFoldDB" id="A0A1N6HCP4"/>
<gene>
    <name evidence="1" type="ORF">SAMN05444409_2381</name>
</gene>
<protein>
    <submittedName>
        <fullName evidence="1">Uncharacterized protein</fullName>
    </submittedName>
</protein>
<dbReference type="Gene3D" id="3.10.450.50">
    <property type="match status" value="1"/>
</dbReference>
<proteinExistence type="predicted"/>
<sequence>MKKIILFSFLVLLLNCNKTESPKLEQSQNALKIDSKSNDSIALLALTKNLYQWNETESKGQDFDVLLKNENDSVYSEIDKTAHKKRLEELRKTNLFTEDFINNYNKVALKIDEEMKSGALVYKVGELPPYGNGANPWCNCQDRPDNFLDKIWIMNLKQDGQSVSYNWSWGDGLVYNLKAMKEDNQWKINTMEGFDYNSFVRSFQLSDDFTGNWENGLVILHISEATLNFEYHGQCMYSYPIRKINDNEFEMIWAREMDCKFDNGTNKTFGLKKVPEIGKSFAKYKLENSRLSVEYYYKDWVKKYSQEVQDKVFTPEYSRKIESY</sequence>
<evidence type="ECO:0000313" key="1">
    <source>
        <dbReference type="EMBL" id="SIO17439.1"/>
    </source>
</evidence>
<evidence type="ECO:0000313" key="2">
    <source>
        <dbReference type="Proteomes" id="UP000185207"/>
    </source>
</evidence>
<dbReference type="EMBL" id="FSRK01000001">
    <property type="protein sequence ID" value="SIO17439.1"/>
    <property type="molecule type" value="Genomic_DNA"/>
</dbReference>
<dbReference type="Proteomes" id="UP000185207">
    <property type="component" value="Unassembled WGS sequence"/>
</dbReference>